<protein>
    <submittedName>
        <fullName evidence="11">TonB-dependent receptor plug domain-containing protein</fullName>
    </submittedName>
</protein>
<evidence type="ECO:0000256" key="10">
    <source>
        <dbReference type="SAM" id="SignalP"/>
    </source>
</evidence>
<evidence type="ECO:0000313" key="11">
    <source>
        <dbReference type="EMBL" id="UOO90968.1"/>
    </source>
</evidence>
<keyword evidence="8 9" id="KW-0998">Cell outer membrane</keyword>
<feature type="signal peptide" evidence="10">
    <location>
        <begin position="1"/>
        <end position="24"/>
    </location>
</feature>
<dbReference type="Proteomes" id="UP000832011">
    <property type="component" value="Chromosome"/>
</dbReference>
<evidence type="ECO:0000256" key="5">
    <source>
        <dbReference type="ARBA" id="ARBA00022692"/>
    </source>
</evidence>
<evidence type="ECO:0000256" key="9">
    <source>
        <dbReference type="PROSITE-ProRule" id="PRU01360"/>
    </source>
</evidence>
<evidence type="ECO:0000256" key="6">
    <source>
        <dbReference type="ARBA" id="ARBA00023136"/>
    </source>
</evidence>
<dbReference type="EMBL" id="CP091511">
    <property type="protein sequence ID" value="UOO90968.1"/>
    <property type="molecule type" value="Genomic_DNA"/>
</dbReference>
<evidence type="ECO:0000256" key="2">
    <source>
        <dbReference type="ARBA" id="ARBA00009810"/>
    </source>
</evidence>
<comment type="similarity">
    <text evidence="2 9">Belongs to the TonB-dependent receptor family.</text>
</comment>
<dbReference type="InterPro" id="IPR037066">
    <property type="entry name" value="Plug_dom_sf"/>
</dbReference>
<keyword evidence="4 9" id="KW-1134">Transmembrane beta strand</keyword>
<gene>
    <name evidence="11" type="ORF">LVJ82_08400</name>
</gene>
<accession>A0ABY4E5C3</accession>
<evidence type="ECO:0000256" key="3">
    <source>
        <dbReference type="ARBA" id="ARBA00022448"/>
    </source>
</evidence>
<evidence type="ECO:0000313" key="12">
    <source>
        <dbReference type="Proteomes" id="UP000832011"/>
    </source>
</evidence>
<reference evidence="11 12" key="1">
    <citation type="journal article" date="2022" name="Res Sq">
        <title>Evolution of multicellular longitudinally dividing oral cavity symbionts (Neisseriaceae).</title>
        <authorList>
            <person name="Nyongesa S."/>
            <person name="Weber P."/>
            <person name="Bernet E."/>
            <person name="Pullido F."/>
            <person name="Nieckarz M."/>
            <person name="Delaby M."/>
            <person name="Nieves C."/>
            <person name="Viehboeck T."/>
            <person name="Krause N."/>
            <person name="Rivera-Millot A."/>
            <person name="Nakamura A."/>
            <person name="Vischer N."/>
            <person name="VanNieuwenhze M."/>
            <person name="Brun Y."/>
            <person name="Cava F."/>
            <person name="Bulgheresi S."/>
            <person name="Veyrier F."/>
        </authorList>
    </citation>
    <scope>NUCLEOTIDE SEQUENCE [LARGE SCALE GENOMIC DNA]</scope>
    <source>
        <strain evidence="11 12">SN4</strain>
    </source>
</reference>
<dbReference type="Gene3D" id="2.170.130.10">
    <property type="entry name" value="TonB-dependent receptor, plug domain"/>
    <property type="match status" value="1"/>
</dbReference>
<keyword evidence="5 9" id="KW-0812">Transmembrane</keyword>
<sequence>MLPQKPILATALSCLSLLPVHSYADELNSETTELAPIVIEAKARSDVQHLNEQDIQRLPTRNGNIVDLLRTNPAVQFSNSSNSSTQAGEISSDTVSFHGEPYYNNAFMLDGFSNNDSMNPGASNSGFTSEEEFESPTGMYLAPGSPEAFQVDTALVQQVDVYDSNVPAKYNRFTGGVVDAKLKDPDTQAASGSVSFRTTRDNWTQLHYTDEQVEKYGEIDATDDVQPEFVKQTYNLSLNQPLSDNAALLLSYNRTQSRIPENHTILGQRVEEKRLAQTLMLKGLYQANEDNRLTATLMYSPHENTYYANNVKNGRYQSEGGGWRANLNWQHDFDGGKVETALAYTQDKNKIGYDAGYDYYNWKASNSLDWCTLRSTSSGDCLWSREGGLGTLESTTKTWTLKQDWQWDALAAGDSAAHSFSAGWNIDLAQAHASRPQDVRYMSYTGTALPPTSNGCQDCIPGEQYQNSMVKYRAYDTSVQVNNYSFYAQDEMQLGRVTLTPGLNFNYDDFLGNFNISPRFAFNIDALGNERLHVFGGLNRYYAGNMLAYALRAKVPYNESYTRKNDPNNGESDWTFEKYAANSVAWDTSDLKTPYSDEANIGFDYTLGNHVLSAKFVHRDSHDQFKSSRRDDDVKIMSNEGATSANTFSLGLASKQAYEWGPLQLGYQFGARYQKTKTNNQGNYDESLLADVTTVTTPYYLFEGKRYESAEDLPPFNYNTPWNAFLEIQTDFPTWHLRWTHRLNYRDGYTHYNRSTVLSCAQSSQPEACGDWEGRVYDYTKRSYKDAFTLDWRFLVDIPVRGKQKFELSLDVLNVLDNKVAGSDASSTYLGGTSSQYSSTYEVGRQFWLGAAYRW</sequence>
<dbReference type="SUPFAM" id="SSF56935">
    <property type="entry name" value="Porins"/>
    <property type="match status" value="1"/>
</dbReference>
<keyword evidence="7 11" id="KW-0675">Receptor</keyword>
<evidence type="ECO:0000256" key="7">
    <source>
        <dbReference type="ARBA" id="ARBA00023170"/>
    </source>
</evidence>
<dbReference type="Gene3D" id="2.40.170.20">
    <property type="entry name" value="TonB-dependent receptor, beta-barrel domain"/>
    <property type="match status" value="1"/>
</dbReference>
<name>A0ABY4E5C3_9NEIS</name>
<dbReference type="InterPro" id="IPR036942">
    <property type="entry name" value="Beta-barrel_TonB_sf"/>
</dbReference>
<evidence type="ECO:0000256" key="8">
    <source>
        <dbReference type="ARBA" id="ARBA00023237"/>
    </source>
</evidence>
<keyword evidence="10" id="KW-0732">Signal</keyword>
<dbReference type="PROSITE" id="PS52016">
    <property type="entry name" value="TONB_DEPENDENT_REC_3"/>
    <property type="match status" value="1"/>
</dbReference>
<dbReference type="InterPro" id="IPR039426">
    <property type="entry name" value="TonB-dep_rcpt-like"/>
</dbReference>
<keyword evidence="3 9" id="KW-0813">Transport</keyword>
<proteinExistence type="inferred from homology"/>
<evidence type="ECO:0000256" key="4">
    <source>
        <dbReference type="ARBA" id="ARBA00022452"/>
    </source>
</evidence>
<keyword evidence="12" id="KW-1185">Reference proteome</keyword>
<evidence type="ECO:0000256" key="1">
    <source>
        <dbReference type="ARBA" id="ARBA00004571"/>
    </source>
</evidence>
<organism evidence="11 12">
    <name type="scientific">Vitreoscilla massiliensis</name>
    <dbReference type="NCBI Taxonomy" id="1689272"/>
    <lineage>
        <taxon>Bacteria</taxon>
        <taxon>Pseudomonadati</taxon>
        <taxon>Pseudomonadota</taxon>
        <taxon>Betaproteobacteria</taxon>
        <taxon>Neisseriales</taxon>
        <taxon>Neisseriaceae</taxon>
        <taxon>Vitreoscilla</taxon>
    </lineage>
</organism>
<keyword evidence="6 9" id="KW-0472">Membrane</keyword>
<feature type="chain" id="PRO_5046918588" evidence="10">
    <location>
        <begin position="25"/>
        <end position="855"/>
    </location>
</feature>
<comment type="subcellular location">
    <subcellularLocation>
        <location evidence="1 9">Cell outer membrane</location>
        <topology evidence="1 9">Multi-pass membrane protein</topology>
    </subcellularLocation>
</comment>
<dbReference type="RefSeq" id="WP_058305256.1">
    <property type="nucleotide sequence ID" value="NZ_CABKVG010000006.1"/>
</dbReference>